<dbReference type="Proteomes" id="UP000235914">
    <property type="component" value="Unassembled WGS sequence"/>
</dbReference>
<accession>A0AAP8NK23</accession>
<feature type="signal peptide" evidence="1">
    <location>
        <begin position="1"/>
        <end position="20"/>
    </location>
</feature>
<dbReference type="AlphaFoldDB" id="A0AAP8NK23"/>
<feature type="chain" id="PRO_5042856453" description="DUF3857 domain-containing protein" evidence="1">
    <location>
        <begin position="21"/>
        <end position="316"/>
    </location>
</feature>
<protein>
    <recommendedName>
        <fullName evidence="4">DUF3857 domain-containing protein</fullName>
    </recommendedName>
</protein>
<evidence type="ECO:0008006" key="4">
    <source>
        <dbReference type="Google" id="ProtNLM"/>
    </source>
</evidence>
<evidence type="ECO:0000313" key="3">
    <source>
        <dbReference type="Proteomes" id="UP000235914"/>
    </source>
</evidence>
<evidence type="ECO:0000256" key="1">
    <source>
        <dbReference type="SAM" id="SignalP"/>
    </source>
</evidence>
<proteinExistence type="predicted"/>
<reference evidence="2 3" key="1">
    <citation type="journal article" date="2017" name="BMC Genomics">
        <title>Genome sequencing of 39 Akkermansia muciniphila isolates reveals its population structure, genomic and functional diverisity, and global distribution in mammalian gut microbiotas.</title>
        <authorList>
            <person name="Guo X."/>
            <person name="Li S."/>
            <person name="Zhang J."/>
            <person name="Wu F."/>
            <person name="Li X."/>
            <person name="Wu D."/>
            <person name="Zhang M."/>
            <person name="Ou Z."/>
            <person name="Jie Z."/>
            <person name="Yan Q."/>
            <person name="Li P."/>
            <person name="Yi J."/>
            <person name="Peng Y."/>
        </authorList>
    </citation>
    <scope>NUCLEOTIDE SEQUENCE [LARGE SCALE GENOMIC DNA]</scope>
    <source>
        <strain evidence="2 3">GP43</strain>
    </source>
</reference>
<organism evidence="2 3">
    <name type="scientific">Akkermansia muciniphila</name>
    <dbReference type="NCBI Taxonomy" id="239935"/>
    <lineage>
        <taxon>Bacteria</taxon>
        <taxon>Pseudomonadati</taxon>
        <taxon>Verrucomicrobiota</taxon>
        <taxon>Verrucomicrobiia</taxon>
        <taxon>Verrucomicrobiales</taxon>
        <taxon>Akkermansiaceae</taxon>
        <taxon>Akkermansia</taxon>
    </lineage>
</organism>
<comment type="caution">
    <text evidence="2">The sequence shown here is derived from an EMBL/GenBank/DDBJ whole genome shotgun (WGS) entry which is preliminary data.</text>
</comment>
<dbReference type="RefSeq" id="WP_102736015.1">
    <property type="nucleotide sequence ID" value="NZ_BAABSF010000006.1"/>
</dbReference>
<name>A0AAP8NK23_9BACT</name>
<sequence length="316" mass="35538">MKTFIFPFLACCFLAFNALASKGVEIRHKTQFCAAEVYFRYPDRNPPQEEIDKSNRERTTVTLREYITLTATLDGKKLPKGTRCDWSAVEGGEYFKLDSIDNKPDQVIVNINTLAKARQTLKVKAEVDGVEQVVEFTLIPPQGLMYAGAESPFRQAEEEAAKVGCTAGLSALRILRVYPLNVSFTNLYSLEQHAGYEPDPLPDHPLVSEHAPLPEPARVSVTNEVYDSTNCLYPPALIDAFSGSIGWTWKCRWQIFGCTDKPQGGRYTKEKVLWDFNTDQVFSIRRDPDTGTVHYRIQKFKGLNKNDPGIVTATSN</sequence>
<dbReference type="EMBL" id="PJKN01000006">
    <property type="protein sequence ID" value="PNC53993.1"/>
    <property type="molecule type" value="Genomic_DNA"/>
</dbReference>
<gene>
    <name evidence="2" type="ORF">CXU09_10355</name>
</gene>
<evidence type="ECO:0000313" key="2">
    <source>
        <dbReference type="EMBL" id="PNC53993.1"/>
    </source>
</evidence>
<keyword evidence="1" id="KW-0732">Signal</keyword>